<dbReference type="InterPro" id="IPR051201">
    <property type="entry name" value="Chloro_Bact_Ser_Proteases"/>
</dbReference>
<evidence type="ECO:0000313" key="5">
    <source>
        <dbReference type="Proteomes" id="UP000293874"/>
    </source>
</evidence>
<evidence type="ECO:0000256" key="1">
    <source>
        <dbReference type="ARBA" id="ARBA00022670"/>
    </source>
</evidence>
<protein>
    <submittedName>
        <fullName evidence="4">S1-C subfamily serine protease</fullName>
    </submittedName>
</protein>
<dbReference type="InterPro" id="IPR036034">
    <property type="entry name" value="PDZ_sf"/>
</dbReference>
<keyword evidence="1 4" id="KW-0645">Protease</keyword>
<dbReference type="InterPro" id="IPR001940">
    <property type="entry name" value="Peptidase_S1C"/>
</dbReference>
<dbReference type="EMBL" id="SGXA01000002">
    <property type="protein sequence ID" value="RZS71592.1"/>
    <property type="molecule type" value="Genomic_DNA"/>
</dbReference>
<proteinExistence type="predicted"/>
<name>A0A4Q7MS31_9BACT</name>
<dbReference type="SUPFAM" id="SSF50156">
    <property type="entry name" value="PDZ domain-like"/>
    <property type="match status" value="1"/>
</dbReference>
<accession>A0A4Q7MS31</accession>
<dbReference type="Gene3D" id="2.30.42.10">
    <property type="match status" value="1"/>
</dbReference>
<keyword evidence="2" id="KW-0378">Hydrolase</keyword>
<dbReference type="GO" id="GO:0006508">
    <property type="term" value="P:proteolysis"/>
    <property type="evidence" value="ECO:0007669"/>
    <property type="project" value="UniProtKB-KW"/>
</dbReference>
<evidence type="ECO:0000313" key="4">
    <source>
        <dbReference type="EMBL" id="RZS71592.1"/>
    </source>
</evidence>
<dbReference type="InterPro" id="IPR001478">
    <property type="entry name" value="PDZ"/>
</dbReference>
<sequence>MGIIAQFTEKLVSGCQINGLVQHLNRTGNMENDYPLQLVQHADQGLLDAYSGTITRVVHETAESVVHIEVIKSATDPRTRQQRDAPGSGSGFIISSDGFIVTNNHVIEQAKNIRVSLSDGRKVVAELKGTDPSTDIAVLKIYESNLKALSFADSAQLQPGQIAVAIGNPLGLQHTVTAGVVSALGRTLRASNGRLIDDVIQTDASLNPGNSGGPLVNSSGQVIGVNTAMIPTAHGICFAVSSNLAAYAAGRLIMTGRVKRAYLGIAGQQVNLTERMMAANKLQKRTGVYVFELEADSPAYNRQLQNGDIIVAIGETHVGSVDDLHKQLTEAFIGQRVKLDILRSGRKITVEVIPGELK</sequence>
<organism evidence="4 5">
    <name type="scientific">Pseudobacter ginsenosidimutans</name>
    <dbReference type="NCBI Taxonomy" id="661488"/>
    <lineage>
        <taxon>Bacteria</taxon>
        <taxon>Pseudomonadati</taxon>
        <taxon>Bacteroidota</taxon>
        <taxon>Chitinophagia</taxon>
        <taxon>Chitinophagales</taxon>
        <taxon>Chitinophagaceae</taxon>
        <taxon>Pseudobacter</taxon>
    </lineage>
</organism>
<evidence type="ECO:0000259" key="3">
    <source>
        <dbReference type="SMART" id="SM00228"/>
    </source>
</evidence>
<dbReference type="GO" id="GO:0004252">
    <property type="term" value="F:serine-type endopeptidase activity"/>
    <property type="evidence" value="ECO:0007669"/>
    <property type="project" value="InterPro"/>
</dbReference>
<evidence type="ECO:0000256" key="2">
    <source>
        <dbReference type="ARBA" id="ARBA00022801"/>
    </source>
</evidence>
<dbReference type="PANTHER" id="PTHR43343">
    <property type="entry name" value="PEPTIDASE S12"/>
    <property type="match status" value="1"/>
</dbReference>
<dbReference type="AlphaFoldDB" id="A0A4Q7MS31"/>
<comment type="caution">
    <text evidence="4">The sequence shown here is derived from an EMBL/GenBank/DDBJ whole genome shotgun (WGS) entry which is preliminary data.</text>
</comment>
<dbReference type="PRINTS" id="PR00834">
    <property type="entry name" value="PROTEASES2C"/>
</dbReference>
<dbReference type="SUPFAM" id="SSF50494">
    <property type="entry name" value="Trypsin-like serine proteases"/>
    <property type="match status" value="1"/>
</dbReference>
<dbReference type="Pfam" id="PF13180">
    <property type="entry name" value="PDZ_2"/>
    <property type="match status" value="1"/>
</dbReference>
<dbReference type="Proteomes" id="UP000293874">
    <property type="component" value="Unassembled WGS sequence"/>
</dbReference>
<reference evidence="4 5" key="1">
    <citation type="submission" date="2019-02" db="EMBL/GenBank/DDBJ databases">
        <title>Genomic Encyclopedia of Type Strains, Phase IV (KMG-IV): sequencing the most valuable type-strain genomes for metagenomic binning, comparative biology and taxonomic classification.</title>
        <authorList>
            <person name="Goeker M."/>
        </authorList>
    </citation>
    <scope>NUCLEOTIDE SEQUENCE [LARGE SCALE GENOMIC DNA]</scope>
    <source>
        <strain evidence="4 5">DSM 18116</strain>
    </source>
</reference>
<feature type="domain" description="PDZ" evidence="3">
    <location>
        <begin position="261"/>
        <end position="345"/>
    </location>
</feature>
<dbReference type="SMART" id="SM00228">
    <property type="entry name" value="PDZ"/>
    <property type="match status" value="1"/>
</dbReference>
<dbReference type="Gene3D" id="2.40.10.120">
    <property type="match status" value="1"/>
</dbReference>
<dbReference type="InterPro" id="IPR009003">
    <property type="entry name" value="Peptidase_S1_PA"/>
</dbReference>
<gene>
    <name evidence="4" type="ORF">EV199_3498</name>
</gene>
<keyword evidence="5" id="KW-1185">Reference proteome</keyword>
<dbReference type="PANTHER" id="PTHR43343:SF3">
    <property type="entry name" value="PROTEASE DO-LIKE 8, CHLOROPLASTIC"/>
    <property type="match status" value="1"/>
</dbReference>
<dbReference type="Pfam" id="PF13365">
    <property type="entry name" value="Trypsin_2"/>
    <property type="match status" value="1"/>
</dbReference>